<proteinExistence type="predicted"/>
<dbReference type="InterPro" id="IPR049551">
    <property type="entry name" value="PKS_DH_C"/>
</dbReference>
<feature type="compositionally biased region" description="Low complexity" evidence="5">
    <location>
        <begin position="2951"/>
        <end position="2960"/>
    </location>
</feature>
<evidence type="ECO:0000313" key="10">
    <source>
        <dbReference type="Proteomes" id="UP001180754"/>
    </source>
</evidence>
<dbReference type="InterPro" id="IPR014030">
    <property type="entry name" value="Ketoacyl_synth_N"/>
</dbReference>
<dbReference type="SMART" id="SM00823">
    <property type="entry name" value="PKS_PP"/>
    <property type="match status" value="3"/>
</dbReference>
<dbReference type="InterPro" id="IPR049900">
    <property type="entry name" value="PKS_mFAS_DH"/>
</dbReference>
<dbReference type="InterPro" id="IPR014031">
    <property type="entry name" value="Ketoacyl_synth_C"/>
</dbReference>
<dbReference type="SMART" id="SM00825">
    <property type="entry name" value="PKS_KS"/>
    <property type="match status" value="2"/>
</dbReference>
<feature type="domain" description="Ketosynthase family 3 (KS3)" evidence="7">
    <location>
        <begin position="1828"/>
        <end position="2240"/>
    </location>
</feature>
<dbReference type="Pfam" id="PF08659">
    <property type="entry name" value="KR"/>
    <property type="match status" value="2"/>
</dbReference>
<dbReference type="Pfam" id="PF14765">
    <property type="entry name" value="PS-DH"/>
    <property type="match status" value="2"/>
</dbReference>
<feature type="region of interest" description="Disordered" evidence="5">
    <location>
        <begin position="93"/>
        <end position="118"/>
    </location>
</feature>
<organism evidence="9 10">
    <name type="scientific">Streptomyces lonegramiae</name>
    <dbReference type="NCBI Taxonomy" id="3075524"/>
    <lineage>
        <taxon>Bacteria</taxon>
        <taxon>Bacillati</taxon>
        <taxon>Actinomycetota</taxon>
        <taxon>Actinomycetes</taxon>
        <taxon>Kitasatosporales</taxon>
        <taxon>Streptomycetaceae</taxon>
        <taxon>Streptomyces</taxon>
    </lineage>
</organism>
<dbReference type="InterPro" id="IPR036736">
    <property type="entry name" value="ACP-like_sf"/>
</dbReference>
<feature type="domain" description="PKS/mFAS DH" evidence="8">
    <location>
        <begin position="1434"/>
        <end position="1700"/>
    </location>
</feature>
<evidence type="ECO:0000256" key="5">
    <source>
        <dbReference type="SAM" id="MobiDB-lite"/>
    </source>
</evidence>
<dbReference type="InterPro" id="IPR032821">
    <property type="entry name" value="PKS_assoc"/>
</dbReference>
<feature type="active site" description="Proton acceptor; for dehydratase activity" evidence="4">
    <location>
        <position position="22"/>
    </location>
</feature>
<dbReference type="InterPro" id="IPR049552">
    <property type="entry name" value="PKS_DH_N"/>
</dbReference>
<reference evidence="9" key="1">
    <citation type="submission" date="2024-05" db="EMBL/GenBank/DDBJ databases">
        <title>30 novel species of actinomycetes from the DSMZ collection.</title>
        <authorList>
            <person name="Nouioui I."/>
        </authorList>
    </citation>
    <scope>NUCLEOTIDE SEQUENCE</scope>
    <source>
        <strain evidence="9">DSM 41529</strain>
    </source>
</reference>
<feature type="compositionally biased region" description="Pro residues" evidence="5">
    <location>
        <begin position="2939"/>
        <end position="2950"/>
    </location>
</feature>
<dbReference type="PROSITE" id="PS52004">
    <property type="entry name" value="KS3_2"/>
    <property type="match status" value="2"/>
</dbReference>
<evidence type="ECO:0000256" key="1">
    <source>
        <dbReference type="ARBA" id="ARBA00022450"/>
    </source>
</evidence>
<evidence type="ECO:0000259" key="7">
    <source>
        <dbReference type="PROSITE" id="PS52004"/>
    </source>
</evidence>
<dbReference type="Proteomes" id="UP001180754">
    <property type="component" value="Unassembled WGS sequence"/>
</dbReference>
<dbReference type="Gene3D" id="1.10.1240.100">
    <property type="match status" value="1"/>
</dbReference>
<keyword evidence="2" id="KW-0597">Phosphoprotein</keyword>
<dbReference type="Pfam" id="PF02801">
    <property type="entry name" value="Ketoacyl-synt_C"/>
    <property type="match status" value="2"/>
</dbReference>
<dbReference type="Pfam" id="PF00109">
    <property type="entry name" value="ketoacyl-synt"/>
    <property type="match status" value="2"/>
</dbReference>
<comment type="caution">
    <text evidence="9">The sequence shown here is derived from an EMBL/GenBank/DDBJ whole genome shotgun (WGS) entry which is preliminary data.</text>
</comment>
<evidence type="ECO:0000256" key="4">
    <source>
        <dbReference type="PROSITE-ProRule" id="PRU01363"/>
    </source>
</evidence>
<name>A0ABU2X7Y3_9ACTN</name>
<dbReference type="InterPro" id="IPR013968">
    <property type="entry name" value="PKS_KR"/>
</dbReference>
<dbReference type="Gene3D" id="3.40.50.720">
    <property type="entry name" value="NAD(P)-binding Rossmann-like Domain"/>
    <property type="match status" value="2"/>
</dbReference>
<protein>
    <submittedName>
        <fullName evidence="9">SDR family NAD(P)-dependent oxidoreductase</fullName>
    </submittedName>
</protein>
<gene>
    <name evidence="9" type="ORF">RND15_02275</name>
</gene>
<keyword evidence="3" id="KW-0808">Transferase</keyword>
<evidence type="ECO:0000256" key="2">
    <source>
        <dbReference type="ARBA" id="ARBA00022553"/>
    </source>
</evidence>
<dbReference type="InterPro" id="IPR057326">
    <property type="entry name" value="KR_dom"/>
</dbReference>
<dbReference type="InterPro" id="IPR042104">
    <property type="entry name" value="PKS_dehydratase_sf"/>
</dbReference>
<dbReference type="InterPro" id="IPR020841">
    <property type="entry name" value="PKS_Beta-ketoAc_synthase_dom"/>
</dbReference>
<dbReference type="SMART" id="SM00822">
    <property type="entry name" value="PKS_KR"/>
    <property type="match status" value="2"/>
</dbReference>
<dbReference type="PROSITE" id="PS50075">
    <property type="entry name" value="CARRIER"/>
    <property type="match status" value="3"/>
</dbReference>
<feature type="domain" description="Carrier" evidence="6">
    <location>
        <begin position="1727"/>
        <end position="1802"/>
    </location>
</feature>
<dbReference type="InterPro" id="IPR050091">
    <property type="entry name" value="PKS_NRPS_Biosynth_Enz"/>
</dbReference>
<feature type="region of interest" description="C-terminal hotdog fold" evidence="4">
    <location>
        <begin position="121"/>
        <end position="266"/>
    </location>
</feature>
<keyword evidence="10" id="KW-1185">Reference proteome</keyword>
<dbReference type="InterPro" id="IPR006162">
    <property type="entry name" value="Ppantetheine_attach_site"/>
</dbReference>
<dbReference type="EMBL" id="JAVRFD010000001">
    <property type="protein sequence ID" value="MDT0541544.1"/>
    <property type="molecule type" value="Genomic_DNA"/>
</dbReference>
<dbReference type="InterPro" id="IPR020807">
    <property type="entry name" value="PKS_DH"/>
</dbReference>
<evidence type="ECO:0000259" key="6">
    <source>
        <dbReference type="PROSITE" id="PS50075"/>
    </source>
</evidence>
<dbReference type="Pfam" id="PF21089">
    <property type="entry name" value="PKS_DH_N"/>
    <property type="match status" value="1"/>
</dbReference>
<feature type="region of interest" description="N-terminal hotdog fold" evidence="4">
    <location>
        <begin position="1434"/>
        <end position="1545"/>
    </location>
</feature>
<feature type="region of interest" description="N-terminal hotdog fold" evidence="4">
    <location>
        <begin position="1"/>
        <end position="110"/>
    </location>
</feature>
<feature type="compositionally biased region" description="Pro residues" evidence="5">
    <location>
        <begin position="823"/>
        <end position="834"/>
    </location>
</feature>
<dbReference type="Pfam" id="PF00550">
    <property type="entry name" value="PP-binding"/>
    <property type="match status" value="3"/>
</dbReference>
<dbReference type="SUPFAM" id="SSF47336">
    <property type="entry name" value="ACP-like"/>
    <property type="match status" value="3"/>
</dbReference>
<evidence type="ECO:0000256" key="3">
    <source>
        <dbReference type="ARBA" id="ARBA00022679"/>
    </source>
</evidence>
<dbReference type="Gene3D" id="3.40.47.10">
    <property type="match status" value="2"/>
</dbReference>
<feature type="active site" description="Proton donor; for dehydratase activity" evidence="4">
    <location>
        <position position="178"/>
    </location>
</feature>
<dbReference type="PROSITE" id="PS52019">
    <property type="entry name" value="PKS_MFAS_DH"/>
    <property type="match status" value="2"/>
</dbReference>
<evidence type="ECO:0000259" key="8">
    <source>
        <dbReference type="PROSITE" id="PS52019"/>
    </source>
</evidence>
<feature type="domain" description="Carrier" evidence="6">
    <location>
        <begin position="739"/>
        <end position="815"/>
    </location>
</feature>
<dbReference type="RefSeq" id="WP_311721817.1">
    <property type="nucleotide sequence ID" value="NZ_JAVRFD010000001.1"/>
</dbReference>
<dbReference type="PROSITE" id="PS00012">
    <property type="entry name" value="PHOSPHOPANTETHEINE"/>
    <property type="match status" value="3"/>
</dbReference>
<dbReference type="Gene3D" id="3.30.70.3290">
    <property type="match status" value="1"/>
</dbReference>
<feature type="active site" description="Proton donor; for dehydratase activity" evidence="4">
    <location>
        <position position="1615"/>
    </location>
</feature>
<feature type="region of interest" description="Disordered" evidence="5">
    <location>
        <begin position="820"/>
        <end position="851"/>
    </location>
</feature>
<dbReference type="PANTHER" id="PTHR43775:SF37">
    <property type="entry name" value="SI:DKEY-61P9.11"/>
    <property type="match status" value="1"/>
</dbReference>
<keyword evidence="1" id="KW-0596">Phosphopantetheine</keyword>
<dbReference type="InterPro" id="IPR016039">
    <property type="entry name" value="Thiolase-like"/>
</dbReference>
<dbReference type="InterPro" id="IPR020806">
    <property type="entry name" value="PKS_PP-bd"/>
</dbReference>
<feature type="domain" description="PKS/mFAS DH" evidence="8">
    <location>
        <begin position="1"/>
        <end position="266"/>
    </location>
</feature>
<dbReference type="InterPro" id="IPR009081">
    <property type="entry name" value="PP-bd_ACP"/>
</dbReference>
<dbReference type="SUPFAM" id="SSF53901">
    <property type="entry name" value="Thiolase-like"/>
    <property type="match status" value="2"/>
</dbReference>
<dbReference type="SMART" id="SM00826">
    <property type="entry name" value="PKS_DH"/>
    <property type="match status" value="1"/>
</dbReference>
<feature type="region of interest" description="C-terminal hotdog fold" evidence="4">
    <location>
        <begin position="1559"/>
        <end position="1700"/>
    </location>
</feature>
<dbReference type="SUPFAM" id="SSF51735">
    <property type="entry name" value="NAD(P)-binding Rossmann-fold domains"/>
    <property type="match status" value="3"/>
</dbReference>
<dbReference type="Gene3D" id="3.10.129.110">
    <property type="entry name" value="Polyketide synthase dehydratase"/>
    <property type="match status" value="2"/>
</dbReference>
<dbReference type="InterPro" id="IPR036291">
    <property type="entry name" value="NAD(P)-bd_dom_sf"/>
</dbReference>
<feature type="domain" description="Carrier" evidence="6">
    <location>
        <begin position="2851"/>
        <end position="2928"/>
    </location>
</feature>
<dbReference type="CDD" id="cd00833">
    <property type="entry name" value="PKS"/>
    <property type="match status" value="2"/>
</dbReference>
<dbReference type="PANTHER" id="PTHR43775">
    <property type="entry name" value="FATTY ACID SYNTHASE"/>
    <property type="match status" value="1"/>
</dbReference>
<sequence length="2984" mass="314374">MTHRTETYEKIFAGHEPLIAQHRADGSGLLPASVQLEMAMAGIAERRPFVPLELTDVAFLRPLTIDDGATAAVRLEMTHARPTRFELSAVLGGDRKPLSTGTGRPLDDGAPRHPVRPVTGTRAIAPEELYDSWSRAGLEYGPDFRTVRELTVGAGVARATLRTDTEPLPWHAHPLLVDGVFQVVSCALQDLEGAAGPLPMLPIGVARVAVLADLSARTAGVTVLVRRTGAEGAYATADAVVLGPAGEVAAEFTGVRMRRTTPPGSAPRPSAGVPQPLSSIQWRQAAVPGPRREPATGTWVVLHDGDTGGPGEHTVRRLRAEGARVVEAVLGSRSPTDTEDGDRRALASADEEAFRRLWDWVGDPVAGVVHLGNSGPVRDTSSEAAELDAGLYGCFAALKTLGERQRHARFFVVTRSAQPVADDDHAVPARAALWGLVRTAAIEYPGLRPRLIDLDDSSLDALVAELGDGPTEVGYRHGVRHEPVRLRVRPARSGARPIRKGGRYLILGGHGGLGLEVAARFAREGAGFVALVSRTGGAGADQARPAGIGTPGCSIVSYAADITVPGELGAVVERIRADFGDLHGVVHAAGTLRDGLLRSTAAEDIADVMRPKADGVRELAAVAGPDLDFAVLFGSVSGTFGNLGQGGYAAANAYLDAFAHARGTPWLSVDWGLWGEVGMGTAVADQLRRRGVRPLGTTEALDALIAVLGEDMRQVIIAHPDASDTLADDTPPGTGTEVHAAADRVQDELENFLTQRLGLASFDRATPLADYGMSSIMSVELSEELSRRWDIRLPATLFLEYGGFAELAQALTDRYGAAEALPTPAPSVPPPTPPARHAAPEPDPATEADARPEDIAVVAVSGDLPGADDLDGLWTLLRSGEHAFTEVPAERWDIEAHFERRGPDMTGTYCRTGAFLADIDHFDPAFFGVSFREAEEMDAQQKLLLEHAWAVRDDSGLADRHDIGVFVGATYTHHRDAQGLETVGPYTALGSLNAVLANRISYALDLTGPSQTVDTLCSSSLVAVQQAVAALRAGSCGAAIVAACHVGLTPWYYRSLSQLGALSESRPRPFDDRADGFVPGEGAVAVMLKPLADAERDGDPVWCVIRGTAVNHGGRGSALPVPRSEAQTAVVRAALADADVAPADISLIETHGTATRLGDPVELAALTEVFGADPARRDPCHIGSVKANIGHLEPASGLAGLMKVLLCLRHREIPPLAGFETPGVHLDLDSAPFAVPTEPRPWHSDGPRRAGISAFGMGGTNAHVVVEEYAADRPVEHVDPPGVLGEHLLVLSAHTPEGLVRRATDIHRLLRRDTPPSPAALCHSAALGRDHQRYRVAVLGSTADELTAGLEWVVRQGPGVHGTVLRNGTALNGEAAVADGAFFERLAAFTSVGAARLATQLRLPEARLSSALAFFHVGGGSVDWRTVYQGVPTRRITLPPYPFRAPSDRAREDNAADVAESVHRLARAHRVFGEPTVPGALPLALGLQRARVLRRITFPGRGTGTHQLTSDLGDTTRTGPATFRYGDRAIARLEPGVQDGRPAEAPAERDIDALRAGLGRTLEPAGLYAWFAARGMDLDAPLRPLLDVRYGPDRVLARVDGPAGGALERTVVALDAALQSMAVLTLADSSAPPATYLPVSVGQVASWGDPAQAAYVLLEADDTENDRVRRGDATLLSADGRALVRLSDIEYRTVAAQGAPDMTGEPRQRPVDALAPASASGRATRGDRAAVAEAAVVALVREVFRDPGITPTTSLSAAGLDSLLATDIASRMEETYGTRLSPADVLDSPDCRALAAYVAERAADSVFTPVTAGPPASEPADAEDAPGADDMAIIGFALALPGARDAAGLWSLLARADTAIRPAPSDRWGGYANEREPDFGGFVDNIEEFDAGFFDFFPKQAEVLDPQARWLLRTTWEALESAGLPPRQLSPATGVFVGASYQHYREYNIEPELDAHSGLGNHNALLANRLSYFLDLRGPSMTIDTLCSSSLVALHSAVRSIRDGECEQAIVAGVRIAMSPLHYVAMKNLRALSPSGVVRAFDAGADGFVPGEGVVSVVVKPLGAALRAGDRVRGVIRGSAVNHGGRTSGLTVPSGGAQCEVVVAALRDAGVSPDSIGMVEAHGTGTGLGDPIEVEGLTRAWRRFTGRSQFCALGSVKSNIGHLEPAAGLAGLVKVLLAMEHGVVPASLHVRRPNDHIRFEETPFFVVDRPWVWARGGGVRRAAVSAFGMGGVNAHVIVEEPPAVPVRGVLGQDSHVVRVTGADEAAVRSLATTYADRFDTARDAWETADLCHTANVGRSPLEFQTAVHGHDATELATALRAVAAGRVPIARADVHLTAEHAANGTLVEGEQHRHGAVADLVRAGYAHVDWAALSAPGARITDLPTYPFASERHWHWHWHRQPVAASAPPRNSPEALRVEWRPRELPAVPPAVSGVVRLVTADLALRDALTVELRARGALVAEPGQRADSVIVVDASPTAEPLGLSTFWSELGGLIAELPPNGRLLRAGYHGAAVHPGERAALRPEAAAMAMAAAAACAESRKPCAVVHLDPADPAEARARQIAAEYAALHHSPGDTEPGTAAAYRRGIRYVPDLVSAVPGPPYEVSADGYYLVTGGLGAVGRRLAEGLIDRGARRIGIIGRSVIDASRSTVLRDLARRAEVVYLPCDVSDASALAAVAEELGSRWTRLRGIVHCSGGVNPFGAMHRRTWNDAAKVVAPKVPGSLNAVRLAKDQGADFAVLVSSIAGTQASAGRGLVDYSLANAYQLALAEGENSSDTVVTAHAWPNWTDIGMEADASFAAAHSVGADEAEAAFFDHVLSGGAVIFPGRTPAPMPESADPMTDIRTVIPAPAAAGRNRAAMRASVRDAFVHVLGEDPGERPLRGLGLDSLVIAELATALEQRAGLTVDPSLLMRTRTADDLASALATTVETASAAAEAEPAPPRPAPPRPAPVRQAPVRQATADDERVAALSALLRPLLTGDRER</sequence>
<feature type="region of interest" description="Disordered" evidence="5">
    <location>
        <begin position="2931"/>
        <end position="2964"/>
    </location>
</feature>
<dbReference type="Gene3D" id="1.10.1200.10">
    <property type="entry name" value="ACP-like"/>
    <property type="match status" value="3"/>
</dbReference>
<evidence type="ECO:0000313" key="9">
    <source>
        <dbReference type="EMBL" id="MDT0541544.1"/>
    </source>
</evidence>
<dbReference type="Pfam" id="PF16197">
    <property type="entry name" value="KAsynt_C_assoc"/>
    <property type="match status" value="2"/>
</dbReference>
<feature type="domain" description="Ketosynthase family 3 (KS3)" evidence="7">
    <location>
        <begin position="852"/>
        <end position="1268"/>
    </location>
</feature>
<accession>A0ABU2X7Y3</accession>
<feature type="active site" description="Proton acceptor; for dehydratase activity" evidence="4">
    <location>
        <position position="1469"/>
    </location>
</feature>